<keyword evidence="7" id="KW-1133">Transmembrane helix</keyword>
<feature type="compositionally biased region" description="Low complexity" evidence="6">
    <location>
        <begin position="27"/>
        <end position="45"/>
    </location>
</feature>
<dbReference type="SUPFAM" id="SSF55073">
    <property type="entry name" value="Nucleotide cyclase"/>
    <property type="match status" value="1"/>
</dbReference>
<sequence length="1565" mass="170499">MLNKTCRSRGTAKLQPEAAHGIEFPACAPTPQQADADAAVASDAQTMEGNPLTTAAPPPSTFCPTQESRGLHSSGFADALPRPQERVGNTTGLTLHDRIPSEGVSRGNSRRSHSRAAGDVVVAVSQPALRAGATTKRPTQRPDSADSSTQSTHSGHGVTGASQENRRAGVGNSRHKHSCDVQPNVAGEDDALLREYEMDQADATVRRTLARVRSKNCVLLFLLLAIIIVLAVGGGVGIGVVNKYYTTLTHRMYLELGERIILNSSIMLLKNYHEALQADAHHLIAFVSSSMLNVTSPNTTSLQNALYRPFFDAWWTWLYSSDAPATHSIYVPMCEEALINTPDCPVMGLRIACMPNSTTPTCVYMRSDDEDNSRMVVDMIKFDEAGVPHIGAFYKYIPLEVNYTRDQADADYSYFLNPNYAVTVDGTTHSALTIRRQLTVNGLVVICDTGSFLDSWFQTFEKGLQKRTNSYSMLFSDDGKILAYGYDDAESRKHETAPPCYASGSANTSRECGVGRGAVLDKMVNVFKETLQSTHPGDSGVPAKDSFTLTKRVHNYVVVYQDFLRFRTDYRSANTVFLAAYAVPLDTSLSREGYVQSVICVVIIILCMSLLGGVAMVAVNQMLRVVEVISQLSTHAATYDTKRMRSVLDRQKPGMLARLITSAEIINCEFQRILTNLNAYRPFLPQSLLTKGTFSLSGESLELPILACGDAEGRVAAAGDLFVNEDEAAGKSLQLFHLNNALDGIAANPLGNSRLLQREFHRTKSTILVVRLSNVALDAGDSVDVVNLFVQTVLNHSTSANGVVEVIEFQKIIISFNSHFPVPRHQEKACLCALAMRDAFRDVGCSVSMGIATGYNYVGTTGTEQQKARVIMGESVVVAQSLTNLSNYLGCSILATDQVVCEALVTAVAVDVVQLYYEHNNQWVQYGVSEIIGNRQAVLNPDMQLVNSVLKLMRYRRAEEALEAVREYMSAAAERREAPSWPVRRIHALVERQQQLIKSGYRRQRRDWQHLEGDELIMDHLSEVTLSHLSQRQHCMKTTSSTITEDSLATLSANGKVASGEFGLAPSDTFTAGSEAALARALVGEQAKLIMTRRQLLPMASSRFSEDALFPVFMLKSSDDEEEESQASLTPSSPHGRDGAGHTETSGTGSEEMRSALLTDAHVLLRKESSGLCGGTPHPSSTVSSSRFKPLDKVERAHSPSGISSTLSNSHRCLGLDRQHSKVLNLLNGDDCHVGASAAMGVLGGSSGRGFSAFTSNVAINGGDVGCPLDSGLKHNSESDIVSAKTHSSYELPERIVSVSGQAFHRTSQLVGRGSFGDVFLVVSEAGSLGAMKVFPLNDSNAPQLIREVETLSQMRHANIVGYDCCAVQDNFFFIICEYMAAGTLQSLIQNLGVIPERAARKYACDMLFGLGYLHQHSWLHCDIKPENILMSSDGTCKLADFGAASLGRSLMDAVSVRGTPRFSAPEAILGIWNEKADIYSFGITVAQMVTGVHPWHHYKEPDHLFVARYAGEIRHSLQTGTPCAMQPALPTNLQDKELQSAIHRCCKFDPAQRPTAEELVTLLS</sequence>
<dbReference type="Proteomes" id="UP000674143">
    <property type="component" value="Unassembled WGS sequence"/>
</dbReference>
<keyword evidence="5" id="KW-0067">ATP-binding</keyword>
<name>A0A836FL70_9TRYP</name>
<evidence type="ECO:0000256" key="4">
    <source>
        <dbReference type="ARBA" id="ARBA00022777"/>
    </source>
</evidence>
<dbReference type="SMR" id="A0A836FL70"/>
<dbReference type="EMBL" id="JAFHLR010000036">
    <property type="protein sequence ID" value="KAG5464652.1"/>
    <property type="molecule type" value="Genomic_DNA"/>
</dbReference>
<dbReference type="GO" id="GO:0005524">
    <property type="term" value="F:ATP binding"/>
    <property type="evidence" value="ECO:0007669"/>
    <property type="project" value="UniProtKB-KW"/>
</dbReference>
<dbReference type="SMART" id="SM00220">
    <property type="entry name" value="S_TKc"/>
    <property type="match status" value="1"/>
</dbReference>
<feature type="region of interest" description="Disordered" evidence="6">
    <location>
        <begin position="27"/>
        <end position="183"/>
    </location>
</feature>
<keyword evidence="3" id="KW-0547">Nucleotide-binding</keyword>
<evidence type="ECO:0000256" key="5">
    <source>
        <dbReference type="ARBA" id="ARBA00022840"/>
    </source>
</evidence>
<dbReference type="InterPro" id="IPR029787">
    <property type="entry name" value="Nucleotide_cyclase"/>
</dbReference>
<reference evidence="10" key="2">
    <citation type="journal article" date="2021" name="Sci. Data">
        <title>Chromosome-scale genome sequencing, assembly and annotation of six genomes from subfamily Leishmaniinae.</title>
        <authorList>
            <person name="Almutairi H."/>
            <person name="Urbaniak M.D."/>
            <person name="Bates M.D."/>
            <person name="Jariyapan N."/>
            <person name="Kwakye-Nuako G."/>
            <person name="Thomaz Soccol V."/>
            <person name="Al-Salem W.S."/>
            <person name="Dillon R.J."/>
            <person name="Bates P.A."/>
            <person name="Gatherer D."/>
        </authorList>
    </citation>
    <scope>NUCLEOTIDE SEQUENCE [LARGE SCALE GENOMIC DNA]</scope>
</reference>
<feature type="compositionally biased region" description="Polar residues" evidence="6">
    <location>
        <begin position="1178"/>
        <end position="1187"/>
    </location>
</feature>
<feature type="domain" description="Protein kinase" evidence="8">
    <location>
        <begin position="1305"/>
        <end position="1565"/>
    </location>
</feature>
<gene>
    <name evidence="9" type="ORF">LSCM4_00092</name>
</gene>
<evidence type="ECO:0000256" key="7">
    <source>
        <dbReference type="SAM" id="Phobius"/>
    </source>
</evidence>
<evidence type="ECO:0000313" key="10">
    <source>
        <dbReference type="Proteomes" id="UP000674143"/>
    </source>
</evidence>
<dbReference type="Gene3D" id="3.30.70.1230">
    <property type="entry name" value="Nucleotide cyclase"/>
    <property type="match status" value="1"/>
</dbReference>
<evidence type="ECO:0000256" key="2">
    <source>
        <dbReference type="ARBA" id="ARBA00022679"/>
    </source>
</evidence>
<evidence type="ECO:0000256" key="3">
    <source>
        <dbReference type="ARBA" id="ARBA00022741"/>
    </source>
</evidence>
<dbReference type="InterPro" id="IPR011009">
    <property type="entry name" value="Kinase-like_dom_sf"/>
</dbReference>
<keyword evidence="7" id="KW-0812">Transmembrane</keyword>
<dbReference type="InterPro" id="IPR050538">
    <property type="entry name" value="MAP_kinase_kinase_kinase"/>
</dbReference>
<dbReference type="Gene3D" id="1.10.510.10">
    <property type="entry name" value="Transferase(Phosphotransferase) domain 1"/>
    <property type="match status" value="1"/>
</dbReference>
<dbReference type="Pfam" id="PF00069">
    <property type="entry name" value="Pkinase"/>
    <property type="match status" value="1"/>
</dbReference>
<dbReference type="PANTHER" id="PTHR48016:SF56">
    <property type="entry name" value="MAPKK KINASE"/>
    <property type="match status" value="1"/>
</dbReference>
<dbReference type="GO" id="GO:0016020">
    <property type="term" value="C:membrane"/>
    <property type="evidence" value="ECO:0007669"/>
    <property type="project" value="UniProtKB-SubCell"/>
</dbReference>
<comment type="caution">
    <text evidence="9">The sequence shown here is derived from an EMBL/GenBank/DDBJ whole genome shotgun (WGS) entry which is preliminary data.</text>
</comment>
<feature type="region of interest" description="Disordered" evidence="6">
    <location>
        <begin position="1169"/>
        <end position="1188"/>
    </location>
</feature>
<reference evidence="10" key="1">
    <citation type="journal article" date="2021" name="Microbiol. Resour. Announc.">
        <title>LGAAP: Leishmaniinae Genome Assembly and Annotation Pipeline.</title>
        <authorList>
            <person name="Almutairi H."/>
            <person name="Urbaniak M.D."/>
            <person name="Bates M.D."/>
            <person name="Jariyapan N."/>
            <person name="Kwakye-Nuako G."/>
            <person name="Thomaz-Soccol V."/>
            <person name="Al-Salem W.S."/>
            <person name="Dillon R.J."/>
            <person name="Bates P.A."/>
            <person name="Gatherer D."/>
        </authorList>
    </citation>
    <scope>NUCLEOTIDE SEQUENCE [LARGE SCALE GENOMIC DNA]</scope>
</reference>
<keyword evidence="4" id="KW-0418">Kinase</keyword>
<dbReference type="KEGG" id="loi:92356116"/>
<dbReference type="RefSeq" id="XP_067058283.1">
    <property type="nucleotide sequence ID" value="XM_067202182.1"/>
</dbReference>
<feature type="region of interest" description="Disordered" evidence="6">
    <location>
        <begin position="1120"/>
        <end position="1151"/>
    </location>
</feature>
<protein>
    <recommendedName>
        <fullName evidence="8">Protein kinase domain-containing protein</fullName>
    </recommendedName>
</protein>
<proteinExistence type="predicted"/>
<keyword evidence="10" id="KW-1185">Reference proteome</keyword>
<evidence type="ECO:0000256" key="1">
    <source>
        <dbReference type="ARBA" id="ARBA00004167"/>
    </source>
</evidence>
<evidence type="ECO:0000259" key="8">
    <source>
        <dbReference type="PROSITE" id="PS50011"/>
    </source>
</evidence>
<dbReference type="SUPFAM" id="SSF56112">
    <property type="entry name" value="Protein kinase-like (PK-like)"/>
    <property type="match status" value="1"/>
</dbReference>
<keyword evidence="2" id="KW-0808">Transferase</keyword>
<dbReference type="PROSITE" id="PS50011">
    <property type="entry name" value="PROTEIN_KINASE_DOM"/>
    <property type="match status" value="1"/>
</dbReference>
<feature type="compositionally biased region" description="Polar residues" evidence="6">
    <location>
        <begin position="141"/>
        <end position="154"/>
    </location>
</feature>
<feature type="transmembrane region" description="Helical" evidence="7">
    <location>
        <begin position="218"/>
        <end position="241"/>
    </location>
</feature>
<feature type="transmembrane region" description="Helical" evidence="7">
    <location>
        <begin position="598"/>
        <end position="619"/>
    </location>
</feature>
<dbReference type="GeneID" id="92356116"/>
<keyword evidence="7" id="KW-0472">Membrane</keyword>
<accession>A0A836FL70</accession>
<evidence type="ECO:0000256" key="6">
    <source>
        <dbReference type="SAM" id="MobiDB-lite"/>
    </source>
</evidence>
<dbReference type="InterPro" id="IPR000719">
    <property type="entry name" value="Prot_kinase_dom"/>
</dbReference>
<organism evidence="9 10">
    <name type="scientific">Leishmania orientalis</name>
    <dbReference type="NCBI Taxonomy" id="2249476"/>
    <lineage>
        <taxon>Eukaryota</taxon>
        <taxon>Discoba</taxon>
        <taxon>Euglenozoa</taxon>
        <taxon>Kinetoplastea</taxon>
        <taxon>Metakinetoplastina</taxon>
        <taxon>Trypanosomatida</taxon>
        <taxon>Trypanosomatidae</taxon>
        <taxon>Leishmaniinae</taxon>
        <taxon>Leishmania</taxon>
    </lineage>
</organism>
<evidence type="ECO:0000313" key="9">
    <source>
        <dbReference type="EMBL" id="KAG5464652.1"/>
    </source>
</evidence>
<dbReference type="PANTHER" id="PTHR48016">
    <property type="entry name" value="MAP KINASE KINASE KINASE SSK2-RELATED-RELATED"/>
    <property type="match status" value="1"/>
</dbReference>
<comment type="subcellular location">
    <subcellularLocation>
        <location evidence="1">Membrane</location>
        <topology evidence="1">Single-pass membrane protein</topology>
    </subcellularLocation>
</comment>
<dbReference type="GO" id="GO:0004672">
    <property type="term" value="F:protein kinase activity"/>
    <property type="evidence" value="ECO:0007669"/>
    <property type="project" value="InterPro"/>
</dbReference>